<dbReference type="InterPro" id="IPR001810">
    <property type="entry name" value="F-box_dom"/>
</dbReference>
<dbReference type="Gene3D" id="3.80.10.10">
    <property type="entry name" value="Ribonuclease Inhibitor"/>
    <property type="match status" value="1"/>
</dbReference>
<reference evidence="2 3" key="1">
    <citation type="submission" date="2014-04" db="EMBL/GenBank/DDBJ databases">
        <authorList>
            <consortium name="DOE Joint Genome Institute"/>
            <person name="Kuo A."/>
            <person name="Kohler A."/>
            <person name="Nagy L.G."/>
            <person name="Floudas D."/>
            <person name="Copeland A."/>
            <person name="Barry K.W."/>
            <person name="Cichocki N."/>
            <person name="Veneault-Fourrey C."/>
            <person name="LaButti K."/>
            <person name="Lindquist E.A."/>
            <person name="Lipzen A."/>
            <person name="Lundell T."/>
            <person name="Morin E."/>
            <person name="Murat C."/>
            <person name="Sun H."/>
            <person name="Tunlid A."/>
            <person name="Henrissat B."/>
            <person name="Grigoriev I.V."/>
            <person name="Hibbett D.S."/>
            <person name="Martin F."/>
            <person name="Nordberg H.P."/>
            <person name="Cantor M.N."/>
            <person name="Hua S.X."/>
        </authorList>
    </citation>
    <scope>NUCLEOTIDE SEQUENCE [LARGE SCALE GENOMIC DNA]</scope>
    <source>
        <strain evidence="2 3">Foug A</strain>
    </source>
</reference>
<keyword evidence="3" id="KW-1185">Reference proteome</keyword>
<dbReference type="Pfam" id="PF12937">
    <property type="entry name" value="F-box-like"/>
    <property type="match status" value="1"/>
</dbReference>
<dbReference type="STRING" id="1036808.A0A0C3E5P8"/>
<organism evidence="2 3">
    <name type="scientific">Scleroderma citrinum Foug A</name>
    <dbReference type="NCBI Taxonomy" id="1036808"/>
    <lineage>
        <taxon>Eukaryota</taxon>
        <taxon>Fungi</taxon>
        <taxon>Dikarya</taxon>
        <taxon>Basidiomycota</taxon>
        <taxon>Agaricomycotina</taxon>
        <taxon>Agaricomycetes</taxon>
        <taxon>Agaricomycetidae</taxon>
        <taxon>Boletales</taxon>
        <taxon>Sclerodermatineae</taxon>
        <taxon>Sclerodermataceae</taxon>
        <taxon>Scleroderma</taxon>
    </lineage>
</organism>
<evidence type="ECO:0000313" key="2">
    <source>
        <dbReference type="EMBL" id="KIM63774.1"/>
    </source>
</evidence>
<dbReference type="HOGENOM" id="CLU_020999_1_0_1"/>
<dbReference type="SUPFAM" id="SSF52047">
    <property type="entry name" value="RNI-like"/>
    <property type="match status" value="1"/>
</dbReference>
<feature type="domain" description="F-box" evidence="1">
    <location>
        <begin position="157"/>
        <end position="220"/>
    </location>
</feature>
<dbReference type="Gene3D" id="1.20.1280.50">
    <property type="match status" value="1"/>
</dbReference>
<evidence type="ECO:0000313" key="3">
    <source>
        <dbReference type="Proteomes" id="UP000053989"/>
    </source>
</evidence>
<dbReference type="OrthoDB" id="3250066at2759"/>
<protein>
    <recommendedName>
        <fullName evidence="1">F-box domain-containing protein</fullName>
    </recommendedName>
</protein>
<accession>A0A0C3E5P8</accession>
<name>A0A0C3E5P8_9AGAM</name>
<evidence type="ECO:0000259" key="1">
    <source>
        <dbReference type="Pfam" id="PF12937"/>
    </source>
</evidence>
<proteinExistence type="predicted"/>
<dbReference type="AlphaFoldDB" id="A0A0C3E5P8"/>
<dbReference type="InParanoid" id="A0A0C3E5P8"/>
<dbReference type="InterPro" id="IPR032675">
    <property type="entry name" value="LRR_dom_sf"/>
</dbReference>
<dbReference type="EMBL" id="KN822032">
    <property type="protein sequence ID" value="KIM63774.1"/>
    <property type="molecule type" value="Genomic_DNA"/>
</dbReference>
<gene>
    <name evidence="2" type="ORF">SCLCIDRAFT_689784</name>
</gene>
<sequence>MISTFPSTSPILRIRVLRVFSCRPAPFKRQPQYHTLENLGPTTLRYQVAQVQRRNVYLLPTLGSASSEFIVRNTTPQYIFAKLSAAEIFSRGPWALLQTTIFADDKKICSDLVNNARVWLSSTSSWPESRSVSNYCRGAQHPSTPQNVPLPDGHRQINQLPHEILSIIFKYSFEQKERCYNHETLFLVSEILAFELQISHVCRLWRNIALDTPSLWTNISVITTESLPYERVVAHLERSKSLPLDIYIAGGVTQLPSVEADTFEALLALLVPHLSRWASIQVVVKRYEYMHTFLKAVSGPSVPPATRLKELRLLCKSRLGSAAIIEGGFSGDDFILFGGSAPLLRTLVLYAVYVDWSQAWIQSAPNLQTLHLAYHEKDLRPTSAILLGAHKLRTLKIWQSGPWDDTVGPLLHLPNLLELEIRDEVPQETTRLLRRLCSPALKTLTLDFIVDTPEIYSDLVALLVGPTTQVMPSSIEQPYSLLRSLETLNLESLPCTPDCAEMLYRELVNLKGLTISRVYTPESFWDLLFPESCDLSGLDLTPKQAQAGSIVIFLPSLKDLVLSGVPINELPTLVMERRNAGVPLRSISTTRSWEGSWFDEAYAPSLRDKLEKFEII</sequence>
<dbReference type="Proteomes" id="UP000053989">
    <property type="component" value="Unassembled WGS sequence"/>
</dbReference>
<reference evidence="3" key="2">
    <citation type="submission" date="2015-01" db="EMBL/GenBank/DDBJ databases">
        <title>Evolutionary Origins and Diversification of the Mycorrhizal Mutualists.</title>
        <authorList>
            <consortium name="DOE Joint Genome Institute"/>
            <consortium name="Mycorrhizal Genomics Consortium"/>
            <person name="Kohler A."/>
            <person name="Kuo A."/>
            <person name="Nagy L.G."/>
            <person name="Floudas D."/>
            <person name="Copeland A."/>
            <person name="Barry K.W."/>
            <person name="Cichocki N."/>
            <person name="Veneault-Fourrey C."/>
            <person name="LaButti K."/>
            <person name="Lindquist E.A."/>
            <person name="Lipzen A."/>
            <person name="Lundell T."/>
            <person name="Morin E."/>
            <person name="Murat C."/>
            <person name="Riley R."/>
            <person name="Ohm R."/>
            <person name="Sun H."/>
            <person name="Tunlid A."/>
            <person name="Henrissat B."/>
            <person name="Grigoriev I.V."/>
            <person name="Hibbett D.S."/>
            <person name="Martin F."/>
        </authorList>
    </citation>
    <scope>NUCLEOTIDE SEQUENCE [LARGE SCALE GENOMIC DNA]</scope>
    <source>
        <strain evidence="3">Foug A</strain>
    </source>
</reference>